<sequence length="2491" mass="284370">MARQKVTTKSSKRYTYSSFKSKVDNLRIEPARNLQKRVHDYVESSHFLASFEHWKEINLSAEFGRFADKVENLVQTLPQILYHDEKIFDSLISSIEKHDEYSLEPLLDLLAQFCHDLGPDFLKFYERALTSLIRLLDSAVKFESSKVFEWGFNCLAYIFKYLSRLLSDDLMPTFNLLFPLLSHSKQYISRFSAEALSFLIRRSKQASLSTFLSFSFEKLDNLESSNLYDGMLLLFSEALTSTANALHSRSKILIEVLLGQVLLRDGDTEVNLFCDVWLSIARHASADHLVPLYEVINESLRSKLKSETANLNGIAKILAALAFAESGKKVTDWSSLVLLGEQLLSLANEKTCNSMNLAFMIAVIFRNCDLKTLTQHHRTLFERYLQNCKEDFIPFFAFLLNICSERVLTFNGGLYLQQYLKVQSTDCITKLALFSSRMDEMPHAAAKLQVYIPQELESSVLDFMSNSANLSDEILFKVYQDALILRYGKSNSRDGAAIPLSLAKRLVESVEDLNEFSKDIIGYLLLISDDCGDSQAAFVISMLQRLADLKTSVHFVKGFNRILRSMMTDTHLKAAIEDHKDILLSLSDNLLLPDREIRYETINLVETLLKAVGRELPQLLNDCRNLEDVPLTIENARDITTRIRTMGAHFIKSDRDIRVDTFFIKHLFGLLTVRFSPIWEGIYELIPKIYSRNEAMIWELLMTFLKLSGVEDEIEYYNVPTSEVFHADFWESRIPRLREMVDAFGGLWNDYNNSDSTLLRILKERRGSKKLSPQVRTQMLKIMAMIPDVAERHSRDIVPYIFNQGEFERIFDVKQDEDETLSDGSDWTEADRNSLLKIIGKFKNIKSIYKSLEVRNRLMVLLGSRSNEVQKIALECLLAYRDPVLIKFKDSMSNLLDDSLFKDEVTRLLTNSQVVNEQEEAALMPYALRILFGRAQTPNTSGVRKGRKHAVMSVLPALKDEFIEKFFELGSSKFEYHYFFGNGHKVNPNEFTLLNLRRMIGYVNILNLSFDVLGSKFSQVKSTTLQPLLYTIAMSYYGSQQLSVEVHIDKMVSNLRQQSLKSLNSLFQSSGDCSALMNSMEDIQEIVIRPRIEKFEDENLQQVSSLMKIILHWTSEKSLYRYLYYDDYSSCIALMRVLSNPNAKESVVGPILSAVNEIVCKPTADDEYAGFVALVAATSLKVLPQLYRSLSEASNLSLVIDLVLNLVNCGYVQDNETTGHLLDSLTLIIKGKFKGVSKKDMTKVLQILAALIETSECSWVDILELYRAVCSLYEVIAEKEIREGINRVLFSFAKRFSNLEKVAQLVSNLNSYSSKRLHEYDFPKILTSFQEFNEKTYHDYTELEWLPVIYSCLFFIRDKEELAIRTNASHTLSTFVDYINEKGSQESAGGSIEILEKVVLSSVRSGLQKTSEDVQREYLSVLAYVIHHSIYFKGLEDMKILLFDGDEEANFFVNVIHVQLHRRLRAVKRLRDHASDLSDSSIAHYLMPIIEQYVFSDEEKFRNIGNEALLTIGTLSNHLSWNQYKALFRRYISLLKSKPEKSKDVVNLICQISVALRETLCVSRGKIKGGVTLQKVPTKLEDLDTFIFAEVYPKLSKVLEIRDSETILKRIPLAEALVNLILGLEYEKTVELLPGVLTSVCQVLRSKSVEVRDAVRKTLGNICCTLGASYLTFVIKELASALKRGSHIHVLSFTLHSILKSMEEALGHSDLDPCSDMIARIVMDDLFGSTGEEKDSENYHTTMKEVKVNKSYDTAEMLSANISLSMFSSLLNPIKALLMERINLRNQNKLDELLRRYALGLKHNSESSSADVLNLCYEIFQQGQEKQTSKSSLHSSASDERVDFFLVNLNVKGEKVQNDVSHLNITLQKFALELLNAVLFRNRHLLDPMYLDGFIPLLKIGLISEKESVVVNSLKVLILLVKLNFPEESETIFKSAARIVLSIIKDSPSTSSELCQMGLKYLSSFIRHKDVEMKDSALSYVLNKILPDLNEPHKQGLAFNFLKALVATQRKLPELYDVINSVREIMVTNHTKEIRDISRSVYYQFLMEYDQSKGRLEKQFKFMVDNLQYPSQEGRQSVMELINLFVNKANAALLSKLSSSFFIALANVFGNDDSPRCREMAGILITNLLEKLDSDSLQVVTTYIMAWLKQVHEVSYISLGLRIYKLYQAVAGDNVSAALEDLALSRTKECIENADTEPEDQWAMTYTALIAFESYADRHPKGVYLKSLRNTWNNVISLLLYPHLWVRHASARLVGFLIENLDSFEDPFSDSEIQTIASRIVRQLSAPSISDDLANVSIKTLLKIATRWKEQKADYIESEDVVLRGKRHTSAIAYMISRIGAIIRSEENQTESFASKKACIQLLGFLIQLLDDELKDVAEALIMPLFVYLDYDVSAALSENHTELSALAQECLQMLEAKLSVSDFTKAYANVKLEVVNRRKERKAKRSILAVTQPEKAAQRKLKKHARSREKRKHEKDDSGYYQRKNKRTRT</sequence>
<evidence type="ECO:0000259" key="4">
    <source>
        <dbReference type="Pfam" id="PF23099"/>
    </source>
</evidence>
<dbReference type="Pfam" id="PF07539">
    <property type="entry name" value="UTP20_N"/>
    <property type="match status" value="1"/>
</dbReference>
<dbReference type="Pfam" id="PF23099">
    <property type="entry name" value="UTP20_C"/>
    <property type="match status" value="1"/>
</dbReference>
<feature type="domain" description="U3 small nucleolar RNA-associated protein 20 C-terminal" evidence="4">
    <location>
        <begin position="2246"/>
        <end position="2476"/>
    </location>
</feature>
<dbReference type="Gene3D" id="1.25.10.10">
    <property type="entry name" value="Leucine-rich Repeat Variant"/>
    <property type="match status" value="3"/>
</dbReference>
<keyword evidence="6" id="KW-1185">Reference proteome</keyword>
<dbReference type="Proteomes" id="UP000510647">
    <property type="component" value="Chromosome 4"/>
</dbReference>
<dbReference type="Pfam" id="PF20416">
    <property type="entry name" value="UTP20"/>
    <property type="match status" value="1"/>
</dbReference>
<evidence type="ECO:0000256" key="1">
    <source>
        <dbReference type="SAM" id="MobiDB-lite"/>
    </source>
</evidence>
<name>A0A7H9HSS7_9SACH</name>
<dbReference type="GO" id="GO:0032040">
    <property type="term" value="C:small-subunit processome"/>
    <property type="evidence" value="ECO:0007669"/>
    <property type="project" value="TreeGrafter"/>
</dbReference>
<dbReference type="InterPro" id="IPR011430">
    <property type="entry name" value="UTP20_N"/>
</dbReference>
<dbReference type="InterPro" id="IPR052575">
    <property type="entry name" value="SSU_processome_comp_20"/>
</dbReference>
<dbReference type="OrthoDB" id="360653at2759"/>
<dbReference type="InterPro" id="IPR011989">
    <property type="entry name" value="ARM-like"/>
</dbReference>
<feature type="domain" description="U3 small nucleolar RNA-associated protein 20 N-terminal" evidence="2">
    <location>
        <begin position="827"/>
        <end position="1410"/>
    </location>
</feature>
<dbReference type="SUPFAM" id="SSF48371">
    <property type="entry name" value="ARM repeat"/>
    <property type="match status" value="4"/>
</dbReference>
<dbReference type="PANTHER" id="PTHR17695">
    <property type="entry name" value="SMALL SUBUNIT PROCESSOME COMPONENT 20 HOMOLOG"/>
    <property type="match status" value="1"/>
</dbReference>
<accession>A0A7H9HSS7</accession>
<dbReference type="EMBL" id="CP059270">
    <property type="protein sequence ID" value="QLQ80371.1"/>
    <property type="molecule type" value="Genomic_DNA"/>
</dbReference>
<dbReference type="InterPro" id="IPR057525">
    <property type="entry name" value="UTP20_C"/>
</dbReference>
<evidence type="ECO:0000259" key="3">
    <source>
        <dbReference type="Pfam" id="PF20416"/>
    </source>
</evidence>
<feature type="domain" description="U3 small nucleolar RNA-associated protein 20" evidence="3">
    <location>
        <begin position="1604"/>
        <end position="1819"/>
    </location>
</feature>
<protein>
    <submittedName>
        <fullName evidence="5">Uncharacterized protein</fullName>
    </submittedName>
</protein>
<dbReference type="InterPro" id="IPR046523">
    <property type="entry name" value="UTP20_dom"/>
</dbReference>
<dbReference type="GO" id="GO:0030686">
    <property type="term" value="C:90S preribosome"/>
    <property type="evidence" value="ECO:0007669"/>
    <property type="project" value="TreeGrafter"/>
</dbReference>
<dbReference type="PANTHER" id="PTHR17695:SF11">
    <property type="entry name" value="SMALL SUBUNIT PROCESSOME COMPONENT 20 HOMOLOG"/>
    <property type="match status" value="1"/>
</dbReference>
<evidence type="ECO:0000259" key="2">
    <source>
        <dbReference type="Pfam" id="PF07539"/>
    </source>
</evidence>
<feature type="compositionally biased region" description="Basic residues" evidence="1">
    <location>
        <begin position="2459"/>
        <end position="2474"/>
    </location>
</feature>
<evidence type="ECO:0000313" key="6">
    <source>
        <dbReference type="Proteomes" id="UP000510647"/>
    </source>
</evidence>
<evidence type="ECO:0000313" key="5">
    <source>
        <dbReference type="EMBL" id="QLQ80371.1"/>
    </source>
</evidence>
<dbReference type="InterPro" id="IPR016024">
    <property type="entry name" value="ARM-type_fold"/>
</dbReference>
<reference evidence="5 6" key="1">
    <citation type="submission" date="2020-06" db="EMBL/GenBank/DDBJ databases">
        <title>The yeast mating-type switching endonuclease HO is a domesticated member of an unorthodox homing genetic element family.</title>
        <authorList>
            <person name="Coughlan A.Y."/>
            <person name="Lombardi L."/>
            <person name="Braun-Galleani S."/>
            <person name="Martos A.R."/>
            <person name="Galeote V."/>
            <person name="Bigey F."/>
            <person name="Dequin S."/>
            <person name="Byrne K.P."/>
            <person name="Wolfe K.H."/>
        </authorList>
    </citation>
    <scope>NUCLEOTIDE SEQUENCE [LARGE SCALE GENOMIC DNA]</scope>
    <source>
        <strain evidence="5 6">CBS2947</strain>
    </source>
</reference>
<proteinExistence type="predicted"/>
<gene>
    <name evidence="5" type="ORF">HG537_0D03720</name>
</gene>
<organism evidence="5 6">
    <name type="scientific">Torulaspora globosa</name>
    <dbReference type="NCBI Taxonomy" id="48254"/>
    <lineage>
        <taxon>Eukaryota</taxon>
        <taxon>Fungi</taxon>
        <taxon>Dikarya</taxon>
        <taxon>Ascomycota</taxon>
        <taxon>Saccharomycotina</taxon>
        <taxon>Saccharomycetes</taxon>
        <taxon>Saccharomycetales</taxon>
        <taxon>Saccharomycetaceae</taxon>
        <taxon>Torulaspora</taxon>
    </lineage>
</organism>
<feature type="region of interest" description="Disordered" evidence="1">
    <location>
        <begin position="2446"/>
        <end position="2491"/>
    </location>
</feature>